<gene>
    <name evidence="2" type="ORF">AK812_SmicGene4963</name>
</gene>
<evidence type="ECO:0000313" key="3">
    <source>
        <dbReference type="Proteomes" id="UP000186817"/>
    </source>
</evidence>
<feature type="compositionally biased region" description="Basic and acidic residues" evidence="1">
    <location>
        <begin position="22"/>
        <end position="39"/>
    </location>
</feature>
<dbReference type="Proteomes" id="UP000186817">
    <property type="component" value="Unassembled WGS sequence"/>
</dbReference>
<proteinExistence type="predicted"/>
<evidence type="ECO:0000256" key="1">
    <source>
        <dbReference type="SAM" id="MobiDB-lite"/>
    </source>
</evidence>
<feature type="region of interest" description="Disordered" evidence="1">
    <location>
        <begin position="1"/>
        <end position="83"/>
    </location>
</feature>
<comment type="caution">
    <text evidence="2">The sequence shown here is derived from an EMBL/GenBank/DDBJ whole genome shotgun (WGS) entry which is preliminary data.</text>
</comment>
<evidence type="ECO:0000313" key="2">
    <source>
        <dbReference type="EMBL" id="OLQ11205.1"/>
    </source>
</evidence>
<accession>A0A1Q9EUW5</accession>
<sequence length="83" mass="9135">MEEPFLIKDMTSGYLDTPESFGAREADSSQEKSFAESEKATAAQETSATSPLPDGWHGVFQTLQPEPELQPADDFDELGLKRV</sequence>
<name>A0A1Q9EUW5_SYMMI</name>
<protein>
    <submittedName>
        <fullName evidence="2">Uncharacterized protein</fullName>
    </submittedName>
</protein>
<reference evidence="2 3" key="1">
    <citation type="submission" date="2016-02" db="EMBL/GenBank/DDBJ databases">
        <title>Genome analysis of coral dinoflagellate symbionts highlights evolutionary adaptations to a symbiotic lifestyle.</title>
        <authorList>
            <person name="Aranda M."/>
            <person name="Li Y."/>
            <person name="Liew Y.J."/>
            <person name="Baumgarten S."/>
            <person name="Simakov O."/>
            <person name="Wilson M."/>
            <person name="Piel J."/>
            <person name="Ashoor H."/>
            <person name="Bougouffa S."/>
            <person name="Bajic V.B."/>
            <person name="Ryu T."/>
            <person name="Ravasi T."/>
            <person name="Bayer T."/>
            <person name="Micklem G."/>
            <person name="Kim H."/>
            <person name="Bhak J."/>
            <person name="Lajeunesse T.C."/>
            <person name="Voolstra C.R."/>
        </authorList>
    </citation>
    <scope>NUCLEOTIDE SEQUENCE [LARGE SCALE GENOMIC DNA]</scope>
    <source>
        <strain evidence="2 3">CCMP2467</strain>
    </source>
</reference>
<dbReference type="EMBL" id="LSRX01000063">
    <property type="protein sequence ID" value="OLQ11205.1"/>
    <property type="molecule type" value="Genomic_DNA"/>
</dbReference>
<organism evidence="2 3">
    <name type="scientific">Symbiodinium microadriaticum</name>
    <name type="common">Dinoflagellate</name>
    <name type="synonym">Zooxanthella microadriatica</name>
    <dbReference type="NCBI Taxonomy" id="2951"/>
    <lineage>
        <taxon>Eukaryota</taxon>
        <taxon>Sar</taxon>
        <taxon>Alveolata</taxon>
        <taxon>Dinophyceae</taxon>
        <taxon>Suessiales</taxon>
        <taxon>Symbiodiniaceae</taxon>
        <taxon>Symbiodinium</taxon>
    </lineage>
</organism>
<dbReference type="AlphaFoldDB" id="A0A1Q9EUW5"/>
<keyword evidence="3" id="KW-1185">Reference proteome</keyword>